<evidence type="ECO:0000259" key="10">
    <source>
        <dbReference type="PROSITE" id="PS50893"/>
    </source>
</evidence>
<keyword evidence="5" id="KW-0547">Nucleotide-binding</keyword>
<dbReference type="GO" id="GO:0016887">
    <property type="term" value="F:ATP hydrolysis activity"/>
    <property type="evidence" value="ECO:0007669"/>
    <property type="project" value="InterPro"/>
</dbReference>
<dbReference type="GO" id="GO:0005524">
    <property type="term" value="F:ATP binding"/>
    <property type="evidence" value="ECO:0007669"/>
    <property type="project" value="UniProtKB-KW"/>
</dbReference>
<evidence type="ECO:0000256" key="4">
    <source>
        <dbReference type="ARBA" id="ARBA00022692"/>
    </source>
</evidence>
<gene>
    <name evidence="11" type="ORF">TRITD_1Bv1G087130</name>
</gene>
<feature type="transmembrane region" description="Helical" evidence="9">
    <location>
        <begin position="133"/>
        <end position="152"/>
    </location>
</feature>
<dbReference type="GO" id="GO:0140359">
    <property type="term" value="F:ABC-type transporter activity"/>
    <property type="evidence" value="ECO:0007669"/>
    <property type="project" value="InterPro"/>
</dbReference>
<proteinExistence type="inferred from homology"/>
<dbReference type="Proteomes" id="UP000324705">
    <property type="component" value="Chromosome 1B"/>
</dbReference>
<keyword evidence="6" id="KW-0067">ATP-binding</keyword>
<evidence type="ECO:0000313" key="12">
    <source>
        <dbReference type="Proteomes" id="UP000324705"/>
    </source>
</evidence>
<dbReference type="Pfam" id="PF19055">
    <property type="entry name" value="ABC2_membrane_7"/>
    <property type="match status" value="1"/>
</dbReference>
<dbReference type="Gramene" id="TRITD1Bv1G087130.5">
    <property type="protein sequence ID" value="TRITD1Bv1G087130.5"/>
    <property type="gene ID" value="TRITD1Bv1G087130"/>
</dbReference>
<dbReference type="Gene3D" id="3.40.50.300">
    <property type="entry name" value="P-loop containing nucleotide triphosphate hydrolases"/>
    <property type="match status" value="1"/>
</dbReference>
<dbReference type="InterPro" id="IPR027417">
    <property type="entry name" value="P-loop_NTPase"/>
</dbReference>
<dbReference type="InterPro" id="IPR017871">
    <property type="entry name" value="ABC_transporter-like_CS"/>
</dbReference>
<dbReference type="PANTHER" id="PTHR48041:SF14">
    <property type="entry name" value="ABC TRANSPORTER G FAMILY MEMBER 25"/>
    <property type="match status" value="1"/>
</dbReference>
<keyword evidence="3" id="KW-0813">Transport</keyword>
<dbReference type="InterPro" id="IPR043926">
    <property type="entry name" value="ABCG_dom"/>
</dbReference>
<dbReference type="PANTHER" id="PTHR48041">
    <property type="entry name" value="ABC TRANSPORTER G FAMILY MEMBER 28"/>
    <property type="match status" value="1"/>
</dbReference>
<protein>
    <recommendedName>
        <fullName evidence="10">ABC transporter domain-containing protein</fullName>
    </recommendedName>
</protein>
<keyword evidence="4 9" id="KW-0812">Transmembrane</keyword>
<dbReference type="InterPro" id="IPR003593">
    <property type="entry name" value="AAA+_ATPase"/>
</dbReference>
<feature type="domain" description="ABC transporter" evidence="10">
    <location>
        <begin position="283"/>
        <end position="518"/>
    </location>
</feature>
<dbReference type="SMART" id="SM00382">
    <property type="entry name" value="AAA"/>
    <property type="match status" value="1"/>
</dbReference>
<dbReference type="GO" id="GO:0016020">
    <property type="term" value="C:membrane"/>
    <property type="evidence" value="ECO:0007669"/>
    <property type="project" value="UniProtKB-SubCell"/>
</dbReference>
<evidence type="ECO:0000256" key="2">
    <source>
        <dbReference type="ARBA" id="ARBA00005814"/>
    </source>
</evidence>
<organism evidence="11 12">
    <name type="scientific">Triticum turgidum subsp. durum</name>
    <name type="common">Durum wheat</name>
    <name type="synonym">Triticum durum</name>
    <dbReference type="NCBI Taxonomy" id="4567"/>
    <lineage>
        <taxon>Eukaryota</taxon>
        <taxon>Viridiplantae</taxon>
        <taxon>Streptophyta</taxon>
        <taxon>Embryophyta</taxon>
        <taxon>Tracheophyta</taxon>
        <taxon>Spermatophyta</taxon>
        <taxon>Magnoliopsida</taxon>
        <taxon>Liliopsida</taxon>
        <taxon>Poales</taxon>
        <taxon>Poaceae</taxon>
        <taxon>BOP clade</taxon>
        <taxon>Pooideae</taxon>
        <taxon>Triticodae</taxon>
        <taxon>Triticeae</taxon>
        <taxon>Triticinae</taxon>
        <taxon>Triticum</taxon>
    </lineage>
</organism>
<sequence>MMCNKAEIELYLSSLGSKSIVRISRDCNQFSWAPGCQSGWACSTPEANSLANNSFENPVLSRAENCRPCCPGFFCPRGLTCMMPCPLGAYCPLGTLNKTTNLCDPSYCRKGATGENKCRWKSKCKENSEKEEIALFGGILIVVLIVILLLVYNCSDQFIAVRAKILSKSRKKAAKIAQESATARKRWKLAKELVLRHEVEMYDSSAAPEELATSSDGILHADKGNGKRSKNCRKLNVRTERFRRAYSQIDKERALQLDKDKLTLSGIVSRAAENRPQRPMLEVAFKGLTLSIGKKKLLQCVTGKLSPGRITAIMGPSGAGKTTFLNAVLGKTSGYKKDGLVLVNGKSGSMQSYKKIIGFVPQDDIVHGNLTVEENLWFSGRCRLSKSMSKADKVLILERVIGSLGLQEIRNSLVGTVEKRGISGGQRKRVNVGIEMVMEPSLLILDEPTTGLDSASSQQLLRALRHEASQGVNVCAVIHQPSMFDDFVLLARGGLIAYHGPISEVENYFSGLGIKVPDRENPPDYYIDILEGIAKTKMRGHATPKHLPLLWILHNGYEVPEDMRKDLEEINMMHELYTVGSITRELSSVEQTESKDSVHQNVSQRNDLLNRKTPGVLAQYRYYLGR</sequence>
<name>A0A9R0QSK5_TRITD</name>
<evidence type="ECO:0000313" key="11">
    <source>
        <dbReference type="EMBL" id="VAH15949.1"/>
    </source>
</evidence>
<comment type="similarity">
    <text evidence="2">Belongs to the ABC transporter superfamily. ABCG family. Eye pigment precursor importer (TC 3.A.1.204) subfamily.</text>
</comment>
<evidence type="ECO:0000256" key="3">
    <source>
        <dbReference type="ARBA" id="ARBA00022448"/>
    </source>
</evidence>
<reference evidence="11 12" key="1">
    <citation type="submission" date="2017-09" db="EMBL/GenBank/DDBJ databases">
        <authorList>
            <consortium name="International Durum Wheat Genome Sequencing Consortium (IDWGSC)"/>
            <person name="Milanesi L."/>
        </authorList>
    </citation>
    <scope>NUCLEOTIDE SEQUENCE [LARGE SCALE GENOMIC DNA]</scope>
    <source>
        <strain evidence="12">cv. Svevo</strain>
    </source>
</reference>
<dbReference type="CDD" id="cd03213">
    <property type="entry name" value="ABCG_EPDR"/>
    <property type="match status" value="1"/>
</dbReference>
<dbReference type="PROSITE" id="PS00211">
    <property type="entry name" value="ABC_TRANSPORTER_1"/>
    <property type="match status" value="1"/>
</dbReference>
<evidence type="ECO:0000256" key="6">
    <source>
        <dbReference type="ARBA" id="ARBA00022840"/>
    </source>
</evidence>
<evidence type="ECO:0000256" key="7">
    <source>
        <dbReference type="ARBA" id="ARBA00022989"/>
    </source>
</evidence>
<dbReference type="InterPro" id="IPR050352">
    <property type="entry name" value="ABCG_transporters"/>
</dbReference>
<keyword evidence="12" id="KW-1185">Reference proteome</keyword>
<dbReference type="PROSITE" id="PS50893">
    <property type="entry name" value="ABC_TRANSPORTER_2"/>
    <property type="match status" value="1"/>
</dbReference>
<dbReference type="FunFam" id="3.40.50.300:FF:000367">
    <property type="entry name" value="ABC transporter G family member 24"/>
    <property type="match status" value="1"/>
</dbReference>
<dbReference type="EMBL" id="LT934112">
    <property type="protein sequence ID" value="VAH15949.1"/>
    <property type="molecule type" value="Genomic_DNA"/>
</dbReference>
<dbReference type="AlphaFoldDB" id="A0A9R0QSK5"/>
<dbReference type="InterPro" id="IPR003439">
    <property type="entry name" value="ABC_transporter-like_ATP-bd"/>
</dbReference>
<evidence type="ECO:0000256" key="5">
    <source>
        <dbReference type="ARBA" id="ARBA00022741"/>
    </source>
</evidence>
<evidence type="ECO:0000256" key="8">
    <source>
        <dbReference type="ARBA" id="ARBA00023136"/>
    </source>
</evidence>
<keyword evidence="7 9" id="KW-1133">Transmembrane helix</keyword>
<dbReference type="SUPFAM" id="SSF52540">
    <property type="entry name" value="P-loop containing nucleoside triphosphate hydrolases"/>
    <property type="match status" value="1"/>
</dbReference>
<comment type="subcellular location">
    <subcellularLocation>
        <location evidence="1">Membrane</location>
        <topology evidence="1">Multi-pass membrane protein</topology>
    </subcellularLocation>
</comment>
<evidence type="ECO:0000256" key="1">
    <source>
        <dbReference type="ARBA" id="ARBA00004141"/>
    </source>
</evidence>
<evidence type="ECO:0000256" key="9">
    <source>
        <dbReference type="SAM" id="Phobius"/>
    </source>
</evidence>
<dbReference type="Pfam" id="PF00005">
    <property type="entry name" value="ABC_tran"/>
    <property type="match status" value="1"/>
</dbReference>
<keyword evidence="8 9" id="KW-0472">Membrane</keyword>
<accession>A0A9R0QSK5</accession>